<protein>
    <submittedName>
        <fullName evidence="1">Mobile element protein</fullName>
    </submittedName>
</protein>
<proteinExistence type="predicted"/>
<evidence type="ECO:0000313" key="1">
    <source>
        <dbReference type="EMBL" id="ATF09117.1"/>
    </source>
</evidence>
<evidence type="ECO:0000313" key="2">
    <source>
        <dbReference type="Proteomes" id="UP000218160"/>
    </source>
</evidence>
<reference evidence="2" key="1">
    <citation type="submission" date="2017-04" db="EMBL/GenBank/DDBJ databases">
        <title>Genome evolution of the luminous symbionts of deep sea anglerfish.</title>
        <authorList>
            <person name="Hendry T.A."/>
        </authorList>
    </citation>
    <scope>NUCLEOTIDE SEQUENCE [LARGE SCALE GENOMIC DNA]</scope>
</reference>
<dbReference type="RefSeq" id="WP_161492912.1">
    <property type="nucleotide sequence ID" value="NZ_CP020660.1"/>
</dbReference>
<sequence length="47" mass="5463">MVRVKKLLGRRLSLREHNVQINEAYGMMKALNKLTELGMLHTKVIVE</sequence>
<dbReference type="Proteomes" id="UP000218160">
    <property type="component" value="Chromosome 1"/>
</dbReference>
<gene>
    <name evidence="1" type="ORF">BTN50_0594</name>
</gene>
<keyword evidence="2" id="KW-1185">Reference proteome</keyword>
<accession>A0A291B820</accession>
<name>A0A291B820_9GAMM</name>
<organism evidence="1 2">
    <name type="scientific">Candidatus Enterovibrio altilux</name>
    <dbReference type="NCBI Taxonomy" id="1927128"/>
    <lineage>
        <taxon>Bacteria</taxon>
        <taxon>Pseudomonadati</taxon>
        <taxon>Pseudomonadota</taxon>
        <taxon>Gammaproteobacteria</taxon>
        <taxon>Vibrionales</taxon>
        <taxon>Vibrionaceae</taxon>
        <taxon>Enterovibrio</taxon>
    </lineage>
</organism>
<dbReference type="KEGG" id="elux:BTN50_0594"/>
<dbReference type="AlphaFoldDB" id="A0A291B820"/>
<dbReference type="EMBL" id="CP020660">
    <property type="protein sequence ID" value="ATF09117.1"/>
    <property type="molecule type" value="Genomic_DNA"/>
</dbReference>